<dbReference type="InterPro" id="IPR055418">
    <property type="entry name" value="UFD1_N2"/>
</dbReference>
<dbReference type="GO" id="GO:0036503">
    <property type="term" value="P:ERAD pathway"/>
    <property type="evidence" value="ECO:0007669"/>
    <property type="project" value="TreeGrafter"/>
</dbReference>
<gene>
    <name evidence="6" type="ORF">CROQUDRAFT_667464</name>
</gene>
<feature type="domain" description="Ubiquitin fusion degradation protein UFD1 N-terminal subdomain 2" evidence="5">
    <location>
        <begin position="191"/>
        <end position="268"/>
    </location>
</feature>
<evidence type="ECO:0000256" key="3">
    <source>
        <dbReference type="SAM" id="MobiDB-lite"/>
    </source>
</evidence>
<evidence type="ECO:0008006" key="8">
    <source>
        <dbReference type="Google" id="ProtNLM"/>
    </source>
</evidence>
<organism evidence="6 7">
    <name type="scientific">Cronartium quercuum f. sp. fusiforme G11</name>
    <dbReference type="NCBI Taxonomy" id="708437"/>
    <lineage>
        <taxon>Eukaryota</taxon>
        <taxon>Fungi</taxon>
        <taxon>Dikarya</taxon>
        <taxon>Basidiomycota</taxon>
        <taxon>Pucciniomycotina</taxon>
        <taxon>Pucciniomycetes</taxon>
        <taxon>Pucciniales</taxon>
        <taxon>Coleosporiaceae</taxon>
        <taxon>Cronartium</taxon>
    </lineage>
</organism>
<dbReference type="InterPro" id="IPR004854">
    <property type="entry name" value="Ufd1-like"/>
</dbReference>
<evidence type="ECO:0000313" key="7">
    <source>
        <dbReference type="Proteomes" id="UP000886653"/>
    </source>
</evidence>
<name>A0A9P6TIU4_9BASI</name>
<dbReference type="Gene3D" id="2.40.40.50">
    <property type="entry name" value="Ubiquitin fusion degradation protein UFD1, N-terminal domain"/>
    <property type="match status" value="1"/>
</dbReference>
<dbReference type="InterPro" id="IPR042299">
    <property type="entry name" value="Ufd1-like_Nn"/>
</dbReference>
<keyword evidence="7" id="KW-1185">Reference proteome</keyword>
<evidence type="ECO:0000259" key="5">
    <source>
        <dbReference type="Pfam" id="PF24842"/>
    </source>
</evidence>
<dbReference type="EMBL" id="MU167209">
    <property type="protein sequence ID" value="KAG0152138.1"/>
    <property type="molecule type" value="Genomic_DNA"/>
</dbReference>
<accession>A0A9P6TIU4</accession>
<dbReference type="PANTHER" id="PTHR12555:SF13">
    <property type="entry name" value="UBIQUITIN RECOGNITION FACTOR IN ER-ASSOCIATED DEGRADATION PROTEIN 1"/>
    <property type="match status" value="1"/>
</dbReference>
<keyword evidence="2" id="KW-0833">Ubl conjugation pathway</keyword>
<feature type="compositionally biased region" description="Acidic residues" evidence="3">
    <location>
        <begin position="1"/>
        <end position="22"/>
    </location>
</feature>
<dbReference type="Gene3D" id="3.10.330.10">
    <property type="match status" value="1"/>
</dbReference>
<reference evidence="6" key="1">
    <citation type="submission" date="2013-11" db="EMBL/GenBank/DDBJ databases">
        <title>Genome sequence of the fusiform rust pathogen reveals effectors for host alternation and coevolution with pine.</title>
        <authorList>
            <consortium name="DOE Joint Genome Institute"/>
            <person name="Smith K."/>
            <person name="Pendleton A."/>
            <person name="Kubisiak T."/>
            <person name="Anderson C."/>
            <person name="Salamov A."/>
            <person name="Aerts A."/>
            <person name="Riley R."/>
            <person name="Clum A."/>
            <person name="Lindquist E."/>
            <person name="Ence D."/>
            <person name="Campbell M."/>
            <person name="Kronenberg Z."/>
            <person name="Feau N."/>
            <person name="Dhillon B."/>
            <person name="Hamelin R."/>
            <person name="Burleigh J."/>
            <person name="Smith J."/>
            <person name="Yandell M."/>
            <person name="Nelson C."/>
            <person name="Grigoriev I."/>
            <person name="Davis J."/>
        </authorList>
    </citation>
    <scope>NUCLEOTIDE SEQUENCE</scope>
    <source>
        <strain evidence="6">G11</strain>
    </source>
</reference>
<sequence length="471" mass="50651">MDYDDEEDQAGFDDIDDIDDEPVGNAHGAGHAADGHGFGGIFNPFNAYGNNNHFGIHEDMFGGDGMGYGGHPSIRPPARAFSKGYRAYSTAILEIKQGRGERTGGRSNVMHGGKIIMPQDALVQLTQMDMESPFMFEIRNSSPNKTNLFTHCGVLEFIADPGTVHLPQWMMKRLDLNEGDPIKLTGTRLPKGKFAKVQAQSTLFLELGDHKAVLETALRNFSCLTKGDIIEIYHNMMTFEILIMDLKPDDVPGVSIFETDLEVDFAAPLGYIEPTPVPRAPPPTLASKLNIDASGTQSVNARGSGTNTPAGSIVGGQTAWEAFTGGGHTMGGKSVKGKGISKKKIEEVDANSKIFRTGIQKIITADTQIGDRQVPARLELPFGTLFFGYNIQPLRPANADGVEPAQPVPFASLNNTGNTLSGRTRTVSDEVETAPNPETANVPSTTVFSGQGHSLIKPTVKAVDKNVIVID</sequence>
<evidence type="ECO:0000256" key="1">
    <source>
        <dbReference type="ARBA" id="ARBA00006043"/>
    </source>
</evidence>
<comment type="similarity">
    <text evidence="1">Belongs to the UFD1 family.</text>
</comment>
<evidence type="ECO:0000256" key="2">
    <source>
        <dbReference type="ARBA" id="ARBA00022786"/>
    </source>
</evidence>
<comment type="caution">
    <text evidence="6">The sequence shown here is derived from an EMBL/GenBank/DDBJ whole genome shotgun (WGS) entry which is preliminary data.</text>
</comment>
<dbReference type="InterPro" id="IPR055417">
    <property type="entry name" value="UFD1_N1"/>
</dbReference>
<dbReference type="Pfam" id="PF24842">
    <property type="entry name" value="UFD1_N2"/>
    <property type="match status" value="1"/>
</dbReference>
<evidence type="ECO:0000313" key="6">
    <source>
        <dbReference type="EMBL" id="KAG0152138.1"/>
    </source>
</evidence>
<dbReference type="Proteomes" id="UP000886653">
    <property type="component" value="Unassembled WGS sequence"/>
</dbReference>
<dbReference type="PANTHER" id="PTHR12555">
    <property type="entry name" value="UBIQUITIN FUSION DEGRADATON PROTEIN 1"/>
    <property type="match status" value="1"/>
</dbReference>
<proteinExistence type="inferred from homology"/>
<dbReference type="GO" id="GO:0034098">
    <property type="term" value="C:VCP-NPL4-UFD1 AAA ATPase complex"/>
    <property type="evidence" value="ECO:0007669"/>
    <property type="project" value="TreeGrafter"/>
</dbReference>
<protein>
    <recommendedName>
        <fullName evidence="8">Ubiquitin fusion degradation protein 1</fullName>
    </recommendedName>
</protein>
<evidence type="ECO:0000259" key="4">
    <source>
        <dbReference type="Pfam" id="PF03152"/>
    </source>
</evidence>
<dbReference type="OrthoDB" id="422728at2759"/>
<dbReference type="GO" id="GO:0031593">
    <property type="term" value="F:polyubiquitin modification-dependent protein binding"/>
    <property type="evidence" value="ECO:0007669"/>
    <property type="project" value="TreeGrafter"/>
</dbReference>
<dbReference type="AlphaFoldDB" id="A0A9P6TIU4"/>
<feature type="region of interest" description="Disordered" evidence="3">
    <location>
        <begin position="1"/>
        <end position="30"/>
    </location>
</feature>
<feature type="domain" description="Ubiquitin fusion degradation protein UFD1 N-terminal subdomain 1" evidence="4">
    <location>
        <begin position="81"/>
        <end position="190"/>
    </location>
</feature>
<dbReference type="Pfam" id="PF03152">
    <property type="entry name" value="UFD1_N1"/>
    <property type="match status" value="1"/>
</dbReference>
<dbReference type="GO" id="GO:0006511">
    <property type="term" value="P:ubiquitin-dependent protein catabolic process"/>
    <property type="evidence" value="ECO:0007669"/>
    <property type="project" value="InterPro"/>
</dbReference>